<dbReference type="GO" id="GO:0035435">
    <property type="term" value="P:phosphate ion transmembrane transport"/>
    <property type="evidence" value="ECO:0007669"/>
    <property type="project" value="TreeGrafter"/>
</dbReference>
<protein>
    <submittedName>
        <fullName evidence="5">MFS transporter</fullName>
    </submittedName>
</protein>
<dbReference type="AlphaFoldDB" id="A0A3Q9UER7"/>
<evidence type="ECO:0000313" key="6">
    <source>
        <dbReference type="Proteomes" id="UP000285875"/>
    </source>
</evidence>
<dbReference type="EMBL" id="CP025570">
    <property type="protein sequence ID" value="AZZ40243.1"/>
    <property type="molecule type" value="Genomic_DNA"/>
</dbReference>
<evidence type="ECO:0000256" key="4">
    <source>
        <dbReference type="ARBA" id="ARBA00023136"/>
    </source>
</evidence>
<dbReference type="Gene3D" id="1.20.1250.20">
    <property type="entry name" value="MFS general substrate transporter like domains"/>
    <property type="match status" value="2"/>
</dbReference>
<dbReference type="InterPro" id="IPR036259">
    <property type="entry name" value="MFS_trans_sf"/>
</dbReference>
<organism evidence="5 6">
    <name type="scientific">Acidipropionibacterium jensenii</name>
    <dbReference type="NCBI Taxonomy" id="1749"/>
    <lineage>
        <taxon>Bacteria</taxon>
        <taxon>Bacillati</taxon>
        <taxon>Actinomycetota</taxon>
        <taxon>Actinomycetes</taxon>
        <taxon>Propionibacteriales</taxon>
        <taxon>Propionibacteriaceae</taxon>
        <taxon>Acidipropionibacterium</taxon>
    </lineage>
</organism>
<accession>A0A3Q9UER7</accession>
<keyword evidence="2" id="KW-0812">Transmembrane</keyword>
<dbReference type="PANTHER" id="PTHR43826">
    <property type="entry name" value="GLUCOSE-6-PHOSPHATE EXCHANGER SLC37A4"/>
    <property type="match status" value="1"/>
</dbReference>
<reference evidence="6" key="1">
    <citation type="submission" date="2017-12" db="EMBL/GenBank/DDBJ databases">
        <title>Whole genome sequencing of Acidipropionibacterium jensenii strains JS279 and JS280.</title>
        <authorList>
            <person name="Deptula P."/>
            <person name="Laine P."/>
            <person name="Smolander O.-P."/>
            <person name="Paulin L."/>
            <person name="Auvinen P."/>
            <person name="Varmanen P."/>
        </authorList>
    </citation>
    <scope>NUCLEOTIDE SEQUENCE [LARGE SCALE GENOMIC DNA]</scope>
    <source>
        <strain evidence="6">JS280</strain>
    </source>
</reference>
<keyword evidence="4" id="KW-0472">Membrane</keyword>
<comment type="subcellular location">
    <subcellularLocation>
        <location evidence="1">Cell membrane</location>
        <topology evidence="1">Multi-pass membrane protein</topology>
    </subcellularLocation>
</comment>
<proteinExistence type="predicted"/>
<dbReference type="InterPro" id="IPR011701">
    <property type="entry name" value="MFS"/>
</dbReference>
<dbReference type="SUPFAM" id="SSF103473">
    <property type="entry name" value="MFS general substrate transporter"/>
    <property type="match status" value="1"/>
</dbReference>
<dbReference type="PROSITE" id="PS50850">
    <property type="entry name" value="MFS"/>
    <property type="match status" value="1"/>
</dbReference>
<evidence type="ECO:0000313" key="5">
    <source>
        <dbReference type="EMBL" id="AZZ40243.1"/>
    </source>
</evidence>
<evidence type="ECO:0000256" key="1">
    <source>
        <dbReference type="ARBA" id="ARBA00004651"/>
    </source>
</evidence>
<dbReference type="KEGG" id="aji:C0Z10_11340"/>
<evidence type="ECO:0000256" key="2">
    <source>
        <dbReference type="ARBA" id="ARBA00022692"/>
    </source>
</evidence>
<dbReference type="InterPro" id="IPR000849">
    <property type="entry name" value="Sugar_P_transporter"/>
</dbReference>
<dbReference type="RefSeq" id="WP_097799453.1">
    <property type="nucleotide sequence ID" value="NZ_CP025570.1"/>
</dbReference>
<name>A0A3Q9UER7_9ACTN</name>
<dbReference type="InterPro" id="IPR020846">
    <property type="entry name" value="MFS_dom"/>
</dbReference>
<evidence type="ECO:0000256" key="3">
    <source>
        <dbReference type="ARBA" id="ARBA00022989"/>
    </source>
</evidence>
<dbReference type="PANTHER" id="PTHR43826:SF7">
    <property type="entry name" value="PROTEIN UHPC, PUTATIVE-RELATED"/>
    <property type="match status" value="1"/>
</dbReference>
<dbReference type="Proteomes" id="UP000285875">
    <property type="component" value="Chromosome"/>
</dbReference>
<dbReference type="GO" id="GO:0061513">
    <property type="term" value="F:glucose 6-phosphate:phosphate antiporter activity"/>
    <property type="evidence" value="ECO:0007669"/>
    <property type="project" value="TreeGrafter"/>
</dbReference>
<gene>
    <name evidence="5" type="ORF">C0Z10_11340</name>
</gene>
<sequence>MSNPLRWFLTGPDTARIKDPAIVKATYRKRRIRGVTAMTIGYAMYYVMRLPLGVAKAPLLDEGLSATQLGTIGAAMTIAIAFGKFFNGFIGDHANIRKIIPVGLLGAAVVNTVLGLSPVVYVVFLVMWVLNGCFQSMGSAPATVSLSQWFPKSQLATWYGFFGIAHYLGEGLTFVGTSFLVAALGWRSAFLIPGLICIALAFVIFHFMNDRPQTYGLPSANEYAGEVEEVQEEKSHTTREAQIEAIKNPFVWCAALSAVFLGIIRYSVDSWGVIFLQEHAGYTIVTAGSTLGIISVTGGIGSVLSGIISDKVFRSRHAVTAIAGGILMLAGLMGFVTLSDNRALCMASAGVYGFALGIELSFLGGMLAVSLVSQKATGAAMGMVGLLAYFGATLQEIVNGRLMDLSKVVSNGVTTYDFSTIIQFWVVSTALMVAFVVPVLIAQIRKKHNKHNAAAEDAIHD</sequence>
<keyword evidence="3" id="KW-1133">Transmembrane helix</keyword>
<dbReference type="PIRSF" id="PIRSF002808">
    <property type="entry name" value="Hexose_phosphate_transp"/>
    <property type="match status" value="1"/>
</dbReference>
<dbReference type="GO" id="GO:0005886">
    <property type="term" value="C:plasma membrane"/>
    <property type="evidence" value="ECO:0007669"/>
    <property type="project" value="UniProtKB-SubCell"/>
</dbReference>
<dbReference type="Pfam" id="PF07690">
    <property type="entry name" value="MFS_1"/>
    <property type="match status" value="1"/>
</dbReference>
<dbReference type="InterPro" id="IPR051337">
    <property type="entry name" value="OPA_Antiporter"/>
</dbReference>